<dbReference type="EMBL" id="JRYO01000108">
    <property type="protein sequence ID" value="KHE92634.1"/>
    <property type="molecule type" value="Genomic_DNA"/>
</dbReference>
<evidence type="ECO:0000313" key="1">
    <source>
        <dbReference type="EMBL" id="KHE92634.1"/>
    </source>
</evidence>
<accession>A0A0B0EJ73</accession>
<dbReference type="AlphaFoldDB" id="A0A0B0EJ73"/>
<proteinExistence type="predicted"/>
<name>A0A0B0EJ73_9BACT</name>
<sequence>MGSGREFVSYVDGPLYLGVNDLSRSVYTGEPVNKRSIYWKDNTGHFEVDIYVYRK</sequence>
<gene>
    <name evidence="1" type="ORF">SCABRO_01604</name>
</gene>
<evidence type="ECO:0000313" key="2">
    <source>
        <dbReference type="Proteomes" id="UP000030652"/>
    </source>
</evidence>
<comment type="caution">
    <text evidence="1">The sequence shown here is derived from an EMBL/GenBank/DDBJ whole genome shotgun (WGS) entry which is preliminary data.</text>
</comment>
<reference evidence="1 2" key="1">
    <citation type="submission" date="2014-10" db="EMBL/GenBank/DDBJ databases">
        <title>Draft genome of anammox bacterium scalindua brodae, obtained using differential coverage binning of sequence data from two enrichment reactors.</title>
        <authorList>
            <person name="Speth D.R."/>
            <person name="Russ L."/>
            <person name="Kartal B."/>
            <person name="Op den Camp H.J."/>
            <person name="Dutilh B.E."/>
            <person name="Jetten M.S."/>
        </authorList>
    </citation>
    <scope>NUCLEOTIDE SEQUENCE [LARGE SCALE GENOMIC DNA]</scope>
    <source>
        <strain evidence="1">RU1</strain>
    </source>
</reference>
<protein>
    <submittedName>
        <fullName evidence="1">Uncharacterized protein</fullName>
    </submittedName>
</protein>
<dbReference type="Proteomes" id="UP000030652">
    <property type="component" value="Unassembled WGS sequence"/>
</dbReference>
<organism evidence="1 2">
    <name type="scientific">Candidatus Scalindua brodae</name>
    <dbReference type="NCBI Taxonomy" id="237368"/>
    <lineage>
        <taxon>Bacteria</taxon>
        <taxon>Pseudomonadati</taxon>
        <taxon>Planctomycetota</taxon>
        <taxon>Candidatus Brocadiia</taxon>
        <taxon>Candidatus Brocadiales</taxon>
        <taxon>Candidatus Scalinduaceae</taxon>
        <taxon>Candidatus Scalindua</taxon>
    </lineage>
</organism>